<evidence type="ECO:0000313" key="1">
    <source>
        <dbReference type="EMBL" id="KIK43313.1"/>
    </source>
</evidence>
<sequence length="55" mass="6095">MRAWTLSASLARTQGHNSSCPSQTADTLCNCLQVLSFHRSKQLSLLFPSDKDDQV</sequence>
<evidence type="ECO:0000313" key="2">
    <source>
        <dbReference type="Proteomes" id="UP000054485"/>
    </source>
</evidence>
<dbReference type="HOGENOM" id="CLU_3033997_0_0_1"/>
<accession>A0A0D0BJ85</accession>
<reference evidence="2" key="2">
    <citation type="submission" date="2015-01" db="EMBL/GenBank/DDBJ databases">
        <title>Evolutionary Origins and Diversification of the Mycorrhizal Mutualists.</title>
        <authorList>
            <consortium name="DOE Joint Genome Institute"/>
            <consortium name="Mycorrhizal Genomics Consortium"/>
            <person name="Kohler A."/>
            <person name="Kuo A."/>
            <person name="Nagy L.G."/>
            <person name="Floudas D."/>
            <person name="Copeland A."/>
            <person name="Barry K.W."/>
            <person name="Cichocki N."/>
            <person name="Veneault-Fourrey C."/>
            <person name="LaButti K."/>
            <person name="Lindquist E.A."/>
            <person name="Lipzen A."/>
            <person name="Lundell T."/>
            <person name="Morin E."/>
            <person name="Murat C."/>
            <person name="Riley R."/>
            <person name="Ohm R."/>
            <person name="Sun H."/>
            <person name="Tunlid A."/>
            <person name="Henrissat B."/>
            <person name="Grigoriev I.V."/>
            <person name="Hibbett D.S."/>
            <person name="Martin F."/>
        </authorList>
    </citation>
    <scope>NUCLEOTIDE SEQUENCE [LARGE SCALE GENOMIC DNA]</scope>
    <source>
        <strain evidence="2">UH-Slu-Lm8-n1</strain>
    </source>
</reference>
<dbReference type="AlphaFoldDB" id="A0A0D0BJ85"/>
<organism evidence="1 2">
    <name type="scientific">Suillus luteus UH-Slu-Lm8-n1</name>
    <dbReference type="NCBI Taxonomy" id="930992"/>
    <lineage>
        <taxon>Eukaryota</taxon>
        <taxon>Fungi</taxon>
        <taxon>Dikarya</taxon>
        <taxon>Basidiomycota</taxon>
        <taxon>Agaricomycotina</taxon>
        <taxon>Agaricomycetes</taxon>
        <taxon>Agaricomycetidae</taxon>
        <taxon>Boletales</taxon>
        <taxon>Suillineae</taxon>
        <taxon>Suillaceae</taxon>
        <taxon>Suillus</taxon>
    </lineage>
</organism>
<protein>
    <submittedName>
        <fullName evidence="1">Uncharacterized protein</fullName>
    </submittedName>
</protein>
<name>A0A0D0BJ85_9AGAM</name>
<dbReference type="Proteomes" id="UP000054485">
    <property type="component" value="Unassembled WGS sequence"/>
</dbReference>
<reference evidence="1 2" key="1">
    <citation type="submission" date="2014-04" db="EMBL/GenBank/DDBJ databases">
        <authorList>
            <consortium name="DOE Joint Genome Institute"/>
            <person name="Kuo A."/>
            <person name="Ruytinx J."/>
            <person name="Rineau F."/>
            <person name="Colpaert J."/>
            <person name="Kohler A."/>
            <person name="Nagy L.G."/>
            <person name="Floudas D."/>
            <person name="Copeland A."/>
            <person name="Barry K.W."/>
            <person name="Cichocki N."/>
            <person name="Veneault-Fourrey C."/>
            <person name="LaButti K."/>
            <person name="Lindquist E.A."/>
            <person name="Lipzen A."/>
            <person name="Lundell T."/>
            <person name="Morin E."/>
            <person name="Murat C."/>
            <person name="Sun H."/>
            <person name="Tunlid A."/>
            <person name="Henrissat B."/>
            <person name="Grigoriev I.V."/>
            <person name="Hibbett D.S."/>
            <person name="Martin F."/>
            <person name="Nordberg H.P."/>
            <person name="Cantor M.N."/>
            <person name="Hua S.X."/>
        </authorList>
    </citation>
    <scope>NUCLEOTIDE SEQUENCE [LARGE SCALE GENOMIC DNA]</scope>
    <source>
        <strain evidence="1 2">UH-Slu-Lm8-n1</strain>
    </source>
</reference>
<dbReference type="EMBL" id="KN835216">
    <property type="protein sequence ID" value="KIK43313.1"/>
    <property type="molecule type" value="Genomic_DNA"/>
</dbReference>
<keyword evidence="2" id="KW-1185">Reference proteome</keyword>
<dbReference type="InParanoid" id="A0A0D0BJ85"/>
<proteinExistence type="predicted"/>
<gene>
    <name evidence="1" type="ORF">CY34DRAFT_803986</name>
</gene>